<dbReference type="SUPFAM" id="SSF64496">
    <property type="entry name" value="DNA-binding domain of intron-encoded endonucleases"/>
    <property type="match status" value="1"/>
</dbReference>
<dbReference type="SMART" id="SM00497">
    <property type="entry name" value="IENR1"/>
    <property type="match status" value="4"/>
</dbReference>
<dbReference type="RefSeq" id="WP_089281267.1">
    <property type="nucleotide sequence ID" value="NZ_FZOJ01000002.1"/>
</dbReference>
<gene>
    <name evidence="3" type="ORF">SAMN05446037_100262</name>
</gene>
<reference evidence="3 4" key="1">
    <citation type="submission" date="2017-06" db="EMBL/GenBank/DDBJ databases">
        <authorList>
            <person name="Kim H.J."/>
            <person name="Triplett B.A."/>
        </authorList>
    </citation>
    <scope>NUCLEOTIDE SEQUENCE [LARGE SCALE GENOMIC DNA]</scope>
    <source>
        <strain evidence="3 4">SCA</strain>
    </source>
</reference>
<accession>A0A239AIB8</accession>
<evidence type="ECO:0000259" key="2">
    <source>
        <dbReference type="Pfam" id="PF22083"/>
    </source>
</evidence>
<protein>
    <submittedName>
        <fullName evidence="3">NUMOD1 domain-containing protein</fullName>
    </submittedName>
</protein>
<dbReference type="AlphaFoldDB" id="A0A239AIB8"/>
<evidence type="ECO:0000313" key="3">
    <source>
        <dbReference type="EMBL" id="SNR95416.1"/>
    </source>
</evidence>
<dbReference type="OrthoDB" id="6631788at2"/>
<dbReference type="Pfam" id="PF07453">
    <property type="entry name" value="NUMOD1"/>
    <property type="match status" value="1"/>
</dbReference>
<feature type="domain" description="Nuclease-associated modular DNA-binding 1" evidence="1">
    <location>
        <begin position="170"/>
        <end position="204"/>
    </location>
</feature>
<evidence type="ECO:0000313" key="4">
    <source>
        <dbReference type="Proteomes" id="UP000198304"/>
    </source>
</evidence>
<proteinExistence type="predicted"/>
<dbReference type="Proteomes" id="UP000198304">
    <property type="component" value="Unassembled WGS sequence"/>
</dbReference>
<sequence>MEKENKYYVYEWYIKDTEEVFYVGKGSGYRIGREKRENKYFMDMKNSHDCHYRKIHENLSEEQALQIEMKTIKHYRENTNFRITNILDGGNQPPVHVGKNNHNSKKVVQYTSQGDYIKEYDCINQAIAETKITGISSCARGETTHAGGFLWAYDNNIPKIPSKMYRPNRPIVQLDIEGRYIDTFRGCMDASVKTNITHSQISDCCLGKQSSCHGYVWLFKDDYKSIVNIENFIKERFRQKNSKRIVAINKEEEVFKYESIKEASKALGVKQPSISNCLTGKNKSCKGYVFLYEYDYEKNINNIHEIVEERILGRYTRIAQLTMDGKLVAIHKNTRSAKDFDHSSISKCCRGKAKHYKKFRWQYYKDFKNQIYLN</sequence>
<dbReference type="Pfam" id="PF22083">
    <property type="entry name" value="I-HmuI_NUMOD-like"/>
    <property type="match status" value="1"/>
</dbReference>
<dbReference type="InterPro" id="IPR010896">
    <property type="entry name" value="NUMOD1"/>
</dbReference>
<organism evidence="3 4">
    <name type="scientific">Anaerovirgula multivorans</name>
    <dbReference type="NCBI Taxonomy" id="312168"/>
    <lineage>
        <taxon>Bacteria</taxon>
        <taxon>Bacillati</taxon>
        <taxon>Bacillota</taxon>
        <taxon>Clostridia</taxon>
        <taxon>Peptostreptococcales</taxon>
        <taxon>Natronincolaceae</taxon>
        <taxon>Anaerovirgula</taxon>
    </lineage>
</organism>
<dbReference type="InterPro" id="IPR003647">
    <property type="entry name" value="Intron_nuc_1_rpt"/>
</dbReference>
<keyword evidence="4" id="KW-1185">Reference proteome</keyword>
<dbReference type="Gene3D" id="1.10.10.10">
    <property type="entry name" value="Winged helix-like DNA-binding domain superfamily/Winged helix DNA-binding domain"/>
    <property type="match status" value="4"/>
</dbReference>
<dbReference type="EMBL" id="FZOJ01000002">
    <property type="protein sequence ID" value="SNR95416.1"/>
    <property type="molecule type" value="Genomic_DNA"/>
</dbReference>
<name>A0A239AIB8_9FIRM</name>
<dbReference type="InterPro" id="IPR036388">
    <property type="entry name" value="WH-like_DNA-bd_sf"/>
</dbReference>
<evidence type="ECO:0000259" key="1">
    <source>
        <dbReference type="Pfam" id="PF07453"/>
    </source>
</evidence>
<dbReference type="InterPro" id="IPR054307">
    <property type="entry name" value="I-HmuI_NUMOD-like"/>
</dbReference>
<feature type="domain" description="DNA endonuclease I-HmuI-like NUMOD-like" evidence="2">
    <location>
        <begin position="247"/>
        <end position="290"/>
    </location>
</feature>